<dbReference type="InterPro" id="IPR028349">
    <property type="entry name" value="PafC-like"/>
</dbReference>
<evidence type="ECO:0000256" key="2">
    <source>
        <dbReference type="ARBA" id="ARBA00023163"/>
    </source>
</evidence>
<dbReference type="InterPro" id="IPR026881">
    <property type="entry name" value="WYL_dom"/>
</dbReference>
<dbReference type="PANTHER" id="PTHR34580:SF1">
    <property type="entry name" value="PROTEIN PAFC"/>
    <property type="match status" value="1"/>
</dbReference>
<evidence type="ECO:0000313" key="4">
    <source>
        <dbReference type="EMBL" id="OLZ44970.1"/>
    </source>
</evidence>
<dbReference type="InterPro" id="IPR057727">
    <property type="entry name" value="WCX_dom"/>
</dbReference>
<dbReference type="OrthoDB" id="3171994at2"/>
<dbReference type="InterPro" id="IPR013196">
    <property type="entry name" value="HTH_11"/>
</dbReference>
<dbReference type="RefSeq" id="WP_076166992.1">
    <property type="nucleotide sequence ID" value="NZ_JBEZVB010000034.1"/>
</dbReference>
<dbReference type="InterPro" id="IPR051534">
    <property type="entry name" value="CBASS_pafABC_assoc_protein"/>
</dbReference>
<dbReference type="STRING" id="76021.BS329_35030"/>
<reference evidence="4 5" key="1">
    <citation type="submission" date="2016-01" db="EMBL/GenBank/DDBJ databases">
        <title>Amycolatopsis coloradensis genome sequencing and assembly.</title>
        <authorList>
            <person name="Mayilraj S."/>
        </authorList>
    </citation>
    <scope>NUCLEOTIDE SEQUENCE [LARGE SCALE GENOMIC DNA]</scope>
    <source>
        <strain evidence="4 5">DSM 44225</strain>
    </source>
</reference>
<dbReference type="PROSITE" id="PS52050">
    <property type="entry name" value="WYL"/>
    <property type="match status" value="1"/>
</dbReference>
<evidence type="ECO:0000313" key="5">
    <source>
        <dbReference type="Proteomes" id="UP000187486"/>
    </source>
</evidence>
<dbReference type="InterPro" id="IPR036388">
    <property type="entry name" value="WH-like_DNA-bd_sf"/>
</dbReference>
<keyword evidence="1" id="KW-0805">Transcription regulation</keyword>
<dbReference type="PIRSF" id="PIRSF016838">
    <property type="entry name" value="PafC"/>
    <property type="match status" value="1"/>
</dbReference>
<dbReference type="Pfam" id="PF13280">
    <property type="entry name" value="WYL"/>
    <property type="match status" value="1"/>
</dbReference>
<dbReference type="PANTHER" id="PTHR34580">
    <property type="match status" value="1"/>
</dbReference>
<keyword evidence="5" id="KW-1185">Reference proteome</keyword>
<evidence type="ECO:0000259" key="3">
    <source>
        <dbReference type="PROSITE" id="PS51000"/>
    </source>
</evidence>
<keyword evidence="2" id="KW-0804">Transcription</keyword>
<proteinExistence type="predicted"/>
<comment type="caution">
    <text evidence="4">The sequence shown here is derived from an EMBL/GenBank/DDBJ whole genome shotgun (WGS) entry which is preliminary data.</text>
</comment>
<protein>
    <submittedName>
        <fullName evidence="4">WYL domain-containing protein</fullName>
    </submittedName>
</protein>
<dbReference type="EMBL" id="MQUQ01000021">
    <property type="protein sequence ID" value="OLZ44970.1"/>
    <property type="molecule type" value="Genomic_DNA"/>
</dbReference>
<dbReference type="Gene3D" id="1.10.10.10">
    <property type="entry name" value="Winged helix-like DNA-binding domain superfamily/Winged helix DNA-binding domain"/>
    <property type="match status" value="1"/>
</dbReference>
<gene>
    <name evidence="4" type="ORF">BS329_35030</name>
</gene>
<sequence>MRADRLVATLLLMQARGRVTASELADELEISVATARRDLEALSAAGVPVYPQPGRGGGWSLIGGARTDLSGLSAPEAQALFLLAGPAASVSPEVKSALRKLVRALPDTFRADAQAAADAVVIDQSRWGDREKERPELLTVLQAGIVRRRKIRFGYAKRGAEPVERVVDPWGLVDKDDVWYLIAGTEKGQRTFRVDRMSGAEVSDLPAGRPDDFELSRAWEQVVDRVEQRRSGLDATVLIAERHLPILQDHFGRQSTVEETLDDGRVRVTVSAPVAWMIAQQLAGWGSTIEVLGPPSVQEELARIGAELVERYAAPVR</sequence>
<name>A0A1R0KH29_9PSEU</name>
<dbReference type="Pfam" id="PF25583">
    <property type="entry name" value="WCX"/>
    <property type="match status" value="1"/>
</dbReference>
<dbReference type="Pfam" id="PF08279">
    <property type="entry name" value="HTH_11"/>
    <property type="match status" value="1"/>
</dbReference>
<dbReference type="InterPro" id="IPR001034">
    <property type="entry name" value="DeoR_HTH"/>
</dbReference>
<organism evidence="4 5">
    <name type="scientific">Amycolatopsis coloradensis</name>
    <dbReference type="NCBI Taxonomy" id="76021"/>
    <lineage>
        <taxon>Bacteria</taxon>
        <taxon>Bacillati</taxon>
        <taxon>Actinomycetota</taxon>
        <taxon>Actinomycetes</taxon>
        <taxon>Pseudonocardiales</taxon>
        <taxon>Pseudonocardiaceae</taxon>
        <taxon>Amycolatopsis</taxon>
    </lineage>
</organism>
<dbReference type="PROSITE" id="PS51000">
    <property type="entry name" value="HTH_DEOR_2"/>
    <property type="match status" value="1"/>
</dbReference>
<dbReference type="AlphaFoldDB" id="A0A1R0KH29"/>
<dbReference type="InterPro" id="IPR036390">
    <property type="entry name" value="WH_DNA-bd_sf"/>
</dbReference>
<dbReference type="SUPFAM" id="SSF46785">
    <property type="entry name" value="Winged helix' DNA-binding domain"/>
    <property type="match status" value="1"/>
</dbReference>
<evidence type="ECO:0000256" key="1">
    <source>
        <dbReference type="ARBA" id="ARBA00023015"/>
    </source>
</evidence>
<feature type="domain" description="HTH deoR-type" evidence="3">
    <location>
        <begin position="2"/>
        <end position="67"/>
    </location>
</feature>
<dbReference type="GO" id="GO:0003700">
    <property type="term" value="F:DNA-binding transcription factor activity"/>
    <property type="evidence" value="ECO:0007669"/>
    <property type="project" value="InterPro"/>
</dbReference>
<dbReference type="Proteomes" id="UP000187486">
    <property type="component" value="Unassembled WGS sequence"/>
</dbReference>
<accession>A0A1R0KH29</accession>